<evidence type="ECO:0000313" key="2">
    <source>
        <dbReference type="EMBL" id="PWY56168.1"/>
    </source>
</evidence>
<gene>
    <name evidence="2" type="ORF">DGG96_07445</name>
    <name evidence="3" type="ORF">ELY20_09820</name>
</gene>
<feature type="region of interest" description="Disordered" evidence="1">
    <location>
        <begin position="460"/>
        <end position="485"/>
    </location>
</feature>
<evidence type="ECO:0000313" key="3">
    <source>
        <dbReference type="EMBL" id="RUR22196.1"/>
    </source>
</evidence>
<dbReference type="Proteomes" id="UP000247152">
    <property type="component" value="Unassembled WGS sequence"/>
</dbReference>
<evidence type="ECO:0000313" key="5">
    <source>
        <dbReference type="Proteomes" id="UP000287374"/>
    </source>
</evidence>
<proteinExistence type="predicted"/>
<keyword evidence="5" id="KW-1185">Reference proteome</keyword>
<comment type="caution">
    <text evidence="2">The sequence shown here is derived from an EMBL/GenBank/DDBJ whole genome shotgun (WGS) entry which is preliminary data.</text>
</comment>
<organism evidence="2 4">
    <name type="scientific">Legionella qingyii</name>
    <dbReference type="NCBI Taxonomy" id="2184757"/>
    <lineage>
        <taxon>Bacteria</taxon>
        <taxon>Pseudomonadati</taxon>
        <taxon>Pseudomonadota</taxon>
        <taxon>Gammaproteobacteria</taxon>
        <taxon>Legionellales</taxon>
        <taxon>Legionellaceae</taxon>
        <taxon>Legionella</taxon>
    </lineage>
</organism>
<evidence type="ECO:0000256" key="1">
    <source>
        <dbReference type="SAM" id="MobiDB-lite"/>
    </source>
</evidence>
<name>A0A317U4H0_9GAMM</name>
<protein>
    <submittedName>
        <fullName evidence="2">Uncharacterized protein</fullName>
    </submittedName>
</protein>
<dbReference type="EMBL" id="RZGX01000012">
    <property type="protein sequence ID" value="RUR22196.1"/>
    <property type="molecule type" value="Genomic_DNA"/>
</dbReference>
<dbReference type="EMBL" id="QHJG01000010">
    <property type="protein sequence ID" value="PWY56168.1"/>
    <property type="molecule type" value="Genomic_DNA"/>
</dbReference>
<reference evidence="3 5" key="2">
    <citation type="submission" date="2018-12" db="EMBL/GenBank/DDBJ databases">
        <title>Legionella sp,whole genome shotgun sequence.</title>
        <authorList>
            <person name="Wu H."/>
        </authorList>
    </citation>
    <scope>NUCLEOTIDE SEQUENCE [LARGE SCALE GENOMIC DNA]</scope>
    <source>
        <strain evidence="5">km489</strain>
        <strain evidence="3">Km489</strain>
    </source>
</reference>
<sequence length="485" mass="55919">MKSKFERSEILNDLISFINAPNYITHYKLFTSLRSDSANIEVNKKNIAYYLGTHEVSPEIQLTIQLMYCKISLCQRNNLIHNIEKIMSLVNEINPDSAKHLDLLFEDLSFAIMSAPNDYQVQLPAQWQSLIPNYERKSNLQRAIYCIGHALRAQQNNTTAWLVLGQLFIQKNANCFDLPYFINIFEKSNISFKPYAYANFCFQQVLEGKSAESHKQLAQSFMQLIKITSDNAAANQHQFFTVNPAPQGIPTELSATPVEQIEEQHKIIKKFEDRLALAYLQRSSFKKNQNQLINFLFAKDSNLTIKELKSAITNADCLIELINKLLPKILRLPFIYALFNHPEIQMSRNSSTRPSDEVFLKKIIKSVDDFEAIIKTLPEDKSSYKTQERLRKYIKISKHIKNLYDLARETPDNPVSLKNQRSLLTTRGSSPPQVNRYPGTLFHRRSSICEAIVIETDTNQESLKRSFAPSDEPEVNEPANKRQKF</sequence>
<reference evidence="2 4" key="1">
    <citation type="submission" date="2018-05" db="EMBL/GenBank/DDBJ databases">
        <title>Legionella qingyii sp.nov., whole genome shotgun sequence.</title>
        <authorList>
            <person name="Wu H."/>
            <person name="Zhu Q."/>
            <person name="Hu C."/>
        </authorList>
    </citation>
    <scope>NUCLEOTIDE SEQUENCE [LARGE SCALE GENOMIC DNA]</scope>
    <source>
        <strain evidence="2 4">HEB18</strain>
    </source>
</reference>
<dbReference type="AlphaFoldDB" id="A0A317U4H0"/>
<dbReference type="RefSeq" id="WP_110142112.1">
    <property type="nucleotide sequence ID" value="NZ_QHJG01000010.1"/>
</dbReference>
<dbReference type="OrthoDB" id="9892288at2"/>
<dbReference type="Proteomes" id="UP000287374">
    <property type="component" value="Unassembled WGS sequence"/>
</dbReference>
<evidence type="ECO:0000313" key="4">
    <source>
        <dbReference type="Proteomes" id="UP000247152"/>
    </source>
</evidence>
<accession>A0A317U4H0</accession>